<feature type="domain" description="Sulfatase N-terminal" evidence="7">
    <location>
        <begin position="280"/>
        <end position="556"/>
    </location>
</feature>
<feature type="transmembrane region" description="Helical" evidence="6">
    <location>
        <begin position="99"/>
        <end position="123"/>
    </location>
</feature>
<evidence type="ECO:0000256" key="3">
    <source>
        <dbReference type="ARBA" id="ARBA00022692"/>
    </source>
</evidence>
<dbReference type="Gene3D" id="3.40.720.10">
    <property type="entry name" value="Alkaline Phosphatase, subunit A"/>
    <property type="match status" value="1"/>
</dbReference>
<keyword evidence="3 6" id="KW-0812">Transmembrane</keyword>
<dbReference type="Pfam" id="PF00884">
    <property type="entry name" value="Sulfatase"/>
    <property type="match status" value="1"/>
</dbReference>
<keyword evidence="5 6" id="KW-0472">Membrane</keyword>
<dbReference type="EMBL" id="JAGUCO010000017">
    <property type="protein sequence ID" value="MBS2099954.1"/>
    <property type="molecule type" value="Genomic_DNA"/>
</dbReference>
<keyword evidence="2" id="KW-1003">Cell membrane</keyword>
<sequence length="650" mass="75378">MKTLNIPFLNNKLERNEYLVLLYRFLYLIVFYSVFRLIFWGLNIDLFPSVSVKGFFNIMKGGLVFDLAALLYLNAIYVVFYLLPLPFKFGKAYQSFLKWVYMIVNSVGLALNSTDIIYYRFILKRTTYNVFDIVKNEDNMGRLWVQFIIDYWYIAILFIASVWLLSKLYSRIKPRPIAFSRSWLVYPTAVVSLVVFTGFSVVAIRGGYRHSTRPMTMNNAGKYVEQAEQMNLVLNTPFCVIRTWGKRGIERRNYFGQDELLDIYNPEYKYDINTANKTKKNVVIIILESFNREYVGALNKQLDNGNYKGYTPFLDSLISESYTIEHAYANGFKSIDALPSIIASVPSLELPYIVSEYSTNRINGLPTLLKKEGYNSAFFHGAANGSMGFDAFAKMAGFDRYVGKTEYANDEDYDGMWGIWDEPFFQFFADEMDQMKQPFFTTLFSLSSHHPFKVPEEYEGVFPKGKLQVHQCIGYTDMALRKFFEKAQKMDWYQNTLFVLTADHSTATYFKSSKNNIDCYSIPMLFFAPGDSTLKGMDKRVAQQIDILPSVLSYVNYDQPFVSFGNNIFNEDDERFVIGYRDSNYQFLKNDTIIHFNGNKVTAVYDIASDRMMKNNLIKEATPKAIEQECKGFLQQYSNRMIDDGFSINQ</sequence>
<evidence type="ECO:0000256" key="1">
    <source>
        <dbReference type="ARBA" id="ARBA00004651"/>
    </source>
</evidence>
<dbReference type="InterPro" id="IPR012160">
    <property type="entry name" value="LtaS-like"/>
</dbReference>
<keyword evidence="4 6" id="KW-1133">Transmembrane helix</keyword>
<evidence type="ECO:0000313" key="8">
    <source>
        <dbReference type="EMBL" id="MBS2099954.1"/>
    </source>
</evidence>
<accession>A0ABS5JZN8</accession>
<feature type="transmembrane region" description="Helical" evidence="6">
    <location>
        <begin position="21"/>
        <end position="42"/>
    </location>
</feature>
<feature type="transmembrane region" description="Helical" evidence="6">
    <location>
        <begin position="143"/>
        <end position="165"/>
    </location>
</feature>
<dbReference type="PANTHER" id="PTHR47371">
    <property type="entry name" value="LIPOTEICHOIC ACID SYNTHASE"/>
    <property type="match status" value="1"/>
</dbReference>
<dbReference type="SUPFAM" id="SSF53649">
    <property type="entry name" value="Alkaline phosphatase-like"/>
    <property type="match status" value="1"/>
</dbReference>
<comment type="subcellular location">
    <subcellularLocation>
        <location evidence="1">Cell membrane</location>
        <topology evidence="1">Multi-pass membrane protein</topology>
    </subcellularLocation>
</comment>
<name>A0ABS5JZN8_9BACT</name>
<dbReference type="InterPro" id="IPR017850">
    <property type="entry name" value="Alkaline_phosphatase_core_sf"/>
</dbReference>
<dbReference type="RefSeq" id="WP_212217196.1">
    <property type="nucleotide sequence ID" value="NZ_JAGUCO010000017.1"/>
</dbReference>
<organism evidence="8 9">
    <name type="scientific">Carboxylicivirga linearis</name>
    <dbReference type="NCBI Taxonomy" id="1628157"/>
    <lineage>
        <taxon>Bacteria</taxon>
        <taxon>Pseudomonadati</taxon>
        <taxon>Bacteroidota</taxon>
        <taxon>Bacteroidia</taxon>
        <taxon>Marinilabiliales</taxon>
        <taxon>Marinilabiliaceae</taxon>
        <taxon>Carboxylicivirga</taxon>
    </lineage>
</organism>
<evidence type="ECO:0000256" key="4">
    <source>
        <dbReference type="ARBA" id="ARBA00022989"/>
    </source>
</evidence>
<proteinExistence type="predicted"/>
<comment type="caution">
    <text evidence="8">The sequence shown here is derived from an EMBL/GenBank/DDBJ whole genome shotgun (WGS) entry which is preliminary data.</text>
</comment>
<evidence type="ECO:0000256" key="6">
    <source>
        <dbReference type="SAM" id="Phobius"/>
    </source>
</evidence>
<dbReference type="Gene3D" id="3.30.1120.80">
    <property type="match status" value="1"/>
</dbReference>
<protein>
    <submittedName>
        <fullName evidence="8">Sulfatase-like hydrolase/transferase</fullName>
    </submittedName>
</protein>
<dbReference type="PIRSF" id="PIRSF005091">
    <property type="entry name" value="Mmb_sulf_HI1246"/>
    <property type="match status" value="1"/>
</dbReference>
<feature type="transmembrane region" description="Helical" evidence="6">
    <location>
        <begin position="185"/>
        <end position="208"/>
    </location>
</feature>
<evidence type="ECO:0000256" key="2">
    <source>
        <dbReference type="ARBA" id="ARBA00022475"/>
    </source>
</evidence>
<evidence type="ECO:0000256" key="5">
    <source>
        <dbReference type="ARBA" id="ARBA00023136"/>
    </source>
</evidence>
<feature type="transmembrane region" description="Helical" evidence="6">
    <location>
        <begin position="62"/>
        <end position="87"/>
    </location>
</feature>
<dbReference type="Proteomes" id="UP000708576">
    <property type="component" value="Unassembled WGS sequence"/>
</dbReference>
<dbReference type="InterPro" id="IPR050448">
    <property type="entry name" value="OpgB/LTA_synthase_biosynth"/>
</dbReference>
<evidence type="ECO:0000259" key="7">
    <source>
        <dbReference type="Pfam" id="PF00884"/>
    </source>
</evidence>
<dbReference type="CDD" id="cd16015">
    <property type="entry name" value="LTA_synthase"/>
    <property type="match status" value="1"/>
</dbReference>
<reference evidence="8 9" key="1">
    <citation type="journal article" date="2015" name="Int. J. Syst. Evol. Microbiol.">
        <title>Carboxylicivirga linearis sp. nov., isolated from a sea cucumber culture pond.</title>
        <authorList>
            <person name="Wang F.Q."/>
            <person name="Zhou Y.X."/>
            <person name="Lin X.Z."/>
            <person name="Chen G.J."/>
            <person name="Du Z.J."/>
        </authorList>
    </citation>
    <scope>NUCLEOTIDE SEQUENCE [LARGE SCALE GENOMIC DNA]</scope>
    <source>
        <strain evidence="8 9">FB218</strain>
    </source>
</reference>
<keyword evidence="9" id="KW-1185">Reference proteome</keyword>
<dbReference type="PANTHER" id="PTHR47371:SF3">
    <property type="entry name" value="PHOSPHOGLYCEROL TRANSFERASE I"/>
    <property type="match status" value="1"/>
</dbReference>
<evidence type="ECO:0000313" key="9">
    <source>
        <dbReference type="Proteomes" id="UP000708576"/>
    </source>
</evidence>
<gene>
    <name evidence="8" type="ORF">KEM10_16825</name>
</gene>
<dbReference type="InterPro" id="IPR000917">
    <property type="entry name" value="Sulfatase_N"/>
</dbReference>